<sequence>MPYPAAGPRAAARYPHFPDKYAQPAVIDPDEHAAYVRARHGATSLHHLHGVVLVYQGALLRHLRSTETTQTLQGWVSGELHLLERTKRRVGVCGGFGLGAPAAAMVAEQLIALGVRCLITVGTAGAVAPDIAVGEVVVCRQAIRDEGLSHHYLPPGTYAHPCRSLTDRLAAALHTHHVTARSGVTWTIDAPYRETVAEVRYYQRHGVATVDMEAAAIFAVAEYRKVAAAAAFAISDTVADTARQPRQASPATQHALQQLLAAAVTTLDQPAPNSPRRTGRDRLRRTRR</sequence>
<dbReference type="AlphaFoldDB" id="A0A367EIJ4"/>
<evidence type="ECO:0000256" key="2">
    <source>
        <dbReference type="ARBA" id="ARBA00021980"/>
    </source>
</evidence>
<dbReference type="GO" id="GO:0004850">
    <property type="term" value="F:uridine phosphorylase activity"/>
    <property type="evidence" value="ECO:0007669"/>
    <property type="project" value="UniProtKB-EC"/>
</dbReference>
<dbReference type="CDD" id="cd09007">
    <property type="entry name" value="NP-I_spr0068"/>
    <property type="match status" value="1"/>
</dbReference>
<evidence type="ECO:0000256" key="1">
    <source>
        <dbReference type="ARBA" id="ARBA00011888"/>
    </source>
</evidence>
<dbReference type="EC" id="2.4.2.3" evidence="1"/>
<evidence type="ECO:0000259" key="5">
    <source>
        <dbReference type="Pfam" id="PF01048"/>
    </source>
</evidence>
<dbReference type="GO" id="GO:0009116">
    <property type="term" value="P:nucleoside metabolic process"/>
    <property type="evidence" value="ECO:0007669"/>
    <property type="project" value="InterPro"/>
</dbReference>
<dbReference type="RefSeq" id="WP_114034002.1">
    <property type="nucleotide sequence ID" value="NZ_QOIL01000039.1"/>
</dbReference>
<feature type="region of interest" description="Disordered" evidence="4">
    <location>
        <begin position="265"/>
        <end position="288"/>
    </location>
</feature>
<organism evidence="6 7">
    <name type="scientific">Sphaerisporangium album</name>
    <dbReference type="NCBI Taxonomy" id="509200"/>
    <lineage>
        <taxon>Bacteria</taxon>
        <taxon>Bacillati</taxon>
        <taxon>Actinomycetota</taxon>
        <taxon>Actinomycetes</taxon>
        <taxon>Streptosporangiales</taxon>
        <taxon>Streptosporangiaceae</taxon>
        <taxon>Sphaerisporangium</taxon>
    </lineage>
</organism>
<gene>
    <name evidence="6" type="ORF">DQ384_39430</name>
</gene>
<dbReference type="OrthoDB" id="7945729at2"/>
<feature type="domain" description="Nucleoside phosphorylase" evidence="5">
    <location>
        <begin position="92"/>
        <end position="259"/>
    </location>
</feature>
<dbReference type="EMBL" id="QOIL01000039">
    <property type="protein sequence ID" value="RCG17916.1"/>
    <property type="molecule type" value="Genomic_DNA"/>
</dbReference>
<feature type="compositionally biased region" description="Basic residues" evidence="4">
    <location>
        <begin position="277"/>
        <end position="288"/>
    </location>
</feature>
<proteinExistence type="predicted"/>
<dbReference type="Proteomes" id="UP000253094">
    <property type="component" value="Unassembled WGS sequence"/>
</dbReference>
<dbReference type="InterPro" id="IPR000845">
    <property type="entry name" value="Nucleoside_phosphorylase_d"/>
</dbReference>
<evidence type="ECO:0000256" key="3">
    <source>
        <dbReference type="ARBA" id="ARBA00048447"/>
    </source>
</evidence>
<protein>
    <recommendedName>
        <fullName evidence="2">Uridine phosphorylase</fullName>
        <ecNumber evidence="1">2.4.2.3</ecNumber>
    </recommendedName>
</protein>
<keyword evidence="7" id="KW-1185">Reference proteome</keyword>
<reference evidence="6 7" key="1">
    <citation type="submission" date="2018-06" db="EMBL/GenBank/DDBJ databases">
        <title>Sphaerisporangium craniellae sp. nov., isolated from a marine sponge in the South China Sea.</title>
        <authorList>
            <person name="Li L."/>
        </authorList>
    </citation>
    <scope>NUCLEOTIDE SEQUENCE [LARGE SCALE GENOMIC DNA]</scope>
    <source>
        <strain evidence="6 7">CCTCC AA 208026</strain>
    </source>
</reference>
<evidence type="ECO:0000256" key="4">
    <source>
        <dbReference type="SAM" id="MobiDB-lite"/>
    </source>
</evidence>
<comment type="catalytic activity">
    <reaction evidence="3">
        <text>uridine + phosphate = alpha-D-ribose 1-phosphate + uracil</text>
        <dbReference type="Rhea" id="RHEA:24388"/>
        <dbReference type="ChEBI" id="CHEBI:16704"/>
        <dbReference type="ChEBI" id="CHEBI:17568"/>
        <dbReference type="ChEBI" id="CHEBI:43474"/>
        <dbReference type="ChEBI" id="CHEBI:57720"/>
        <dbReference type="EC" id="2.4.2.3"/>
    </reaction>
</comment>
<dbReference type="PANTHER" id="PTHR43691">
    <property type="entry name" value="URIDINE PHOSPHORYLASE"/>
    <property type="match status" value="1"/>
</dbReference>
<dbReference type="PANTHER" id="PTHR43691:SF11">
    <property type="entry name" value="FI09636P-RELATED"/>
    <property type="match status" value="1"/>
</dbReference>
<dbReference type="InterPro" id="IPR035994">
    <property type="entry name" value="Nucleoside_phosphorylase_sf"/>
</dbReference>
<dbReference type="Pfam" id="PF01048">
    <property type="entry name" value="PNP_UDP_1"/>
    <property type="match status" value="1"/>
</dbReference>
<dbReference type="GO" id="GO:0005829">
    <property type="term" value="C:cytosol"/>
    <property type="evidence" value="ECO:0007669"/>
    <property type="project" value="TreeGrafter"/>
</dbReference>
<name>A0A367EIJ4_9ACTN</name>
<comment type="caution">
    <text evidence="6">The sequence shown here is derived from an EMBL/GenBank/DDBJ whole genome shotgun (WGS) entry which is preliminary data.</text>
</comment>
<evidence type="ECO:0000313" key="7">
    <source>
        <dbReference type="Proteomes" id="UP000253094"/>
    </source>
</evidence>
<dbReference type="Gene3D" id="3.40.50.1580">
    <property type="entry name" value="Nucleoside phosphorylase domain"/>
    <property type="match status" value="1"/>
</dbReference>
<evidence type="ECO:0000313" key="6">
    <source>
        <dbReference type="EMBL" id="RCG17916.1"/>
    </source>
</evidence>
<dbReference type="SUPFAM" id="SSF53167">
    <property type="entry name" value="Purine and uridine phosphorylases"/>
    <property type="match status" value="1"/>
</dbReference>
<accession>A0A367EIJ4</accession>